<keyword evidence="2" id="KW-0677">Repeat</keyword>
<dbReference type="Pfam" id="PF00400">
    <property type="entry name" value="WD40"/>
    <property type="match status" value="7"/>
</dbReference>
<dbReference type="Gene3D" id="2.130.10.10">
    <property type="entry name" value="YVTN repeat-like/Quinoprotein amine dehydrogenase"/>
    <property type="match status" value="1"/>
</dbReference>
<dbReference type="PANTHER" id="PTHR19923:SF0">
    <property type="entry name" value="PLEIOTROPIC REGULATOR 1"/>
    <property type="match status" value="1"/>
</dbReference>
<evidence type="ECO:0000256" key="4">
    <source>
        <dbReference type="ARBA" id="ARBA00046238"/>
    </source>
</evidence>
<dbReference type="OMA" id="FAMCFDQ"/>
<evidence type="ECO:0000256" key="5">
    <source>
        <dbReference type="ARBA" id="ARBA00062641"/>
    </source>
</evidence>
<evidence type="ECO:0000313" key="9">
    <source>
        <dbReference type="Proteomes" id="UP000009022"/>
    </source>
</evidence>
<evidence type="ECO:0000256" key="6">
    <source>
        <dbReference type="ARBA" id="ARBA00073631"/>
    </source>
</evidence>
<feature type="repeat" description="WD" evidence="7">
    <location>
        <begin position="196"/>
        <end position="237"/>
    </location>
</feature>
<evidence type="ECO:0000256" key="1">
    <source>
        <dbReference type="ARBA" id="ARBA00022574"/>
    </source>
</evidence>
<dbReference type="SUPFAM" id="SSF50978">
    <property type="entry name" value="WD40 repeat-like"/>
    <property type="match status" value="1"/>
</dbReference>
<evidence type="ECO:0000313" key="8">
    <source>
        <dbReference type="EMBL" id="EDV24841.1"/>
    </source>
</evidence>
<dbReference type="KEGG" id="tad:TRIADDRAFT_26014"/>
<dbReference type="PROSITE" id="PS50294">
    <property type="entry name" value="WD_REPEATS_REGION"/>
    <property type="match status" value="5"/>
</dbReference>
<dbReference type="CDD" id="cd00200">
    <property type="entry name" value="WD40"/>
    <property type="match status" value="1"/>
</dbReference>
<reference evidence="8 9" key="1">
    <citation type="journal article" date="2008" name="Nature">
        <title>The Trichoplax genome and the nature of placozoans.</title>
        <authorList>
            <person name="Srivastava M."/>
            <person name="Begovic E."/>
            <person name="Chapman J."/>
            <person name="Putnam N.H."/>
            <person name="Hellsten U."/>
            <person name="Kawashima T."/>
            <person name="Kuo A."/>
            <person name="Mitros T."/>
            <person name="Salamov A."/>
            <person name="Carpenter M.L."/>
            <person name="Signorovitch A.Y."/>
            <person name="Moreno M.A."/>
            <person name="Kamm K."/>
            <person name="Grimwood J."/>
            <person name="Schmutz J."/>
            <person name="Shapiro H."/>
            <person name="Grigoriev I.V."/>
            <person name="Buss L.W."/>
            <person name="Schierwater B."/>
            <person name="Dellaporta S.L."/>
            <person name="Rokhsar D.S."/>
        </authorList>
    </citation>
    <scope>NUCLEOTIDE SEQUENCE [LARGE SCALE GENOMIC DNA]</scope>
    <source>
        <strain evidence="8 9">Grell-BS-1999</strain>
    </source>
</reference>
<dbReference type="OrthoDB" id="10256122at2759"/>
<dbReference type="AlphaFoldDB" id="B3RXB7"/>
<dbReference type="PhylomeDB" id="B3RXB7"/>
<accession>B3RXB7</accession>
<dbReference type="HOGENOM" id="CLU_000288_72_2_1"/>
<feature type="non-terminal residue" evidence="8">
    <location>
        <position position="1"/>
    </location>
</feature>
<dbReference type="Proteomes" id="UP000009022">
    <property type="component" value="Unassembled WGS sequence"/>
</dbReference>
<dbReference type="PANTHER" id="PTHR19923">
    <property type="entry name" value="WD40 REPEAT PROTEINPRL1/PRL2-RELATED"/>
    <property type="match status" value="1"/>
</dbReference>
<evidence type="ECO:0000256" key="7">
    <source>
        <dbReference type="PROSITE-ProRule" id="PRU00221"/>
    </source>
</evidence>
<organism evidence="8 9">
    <name type="scientific">Trichoplax adhaerens</name>
    <name type="common">Trichoplax reptans</name>
    <dbReference type="NCBI Taxonomy" id="10228"/>
    <lineage>
        <taxon>Eukaryota</taxon>
        <taxon>Metazoa</taxon>
        <taxon>Placozoa</taxon>
        <taxon>Uniplacotomia</taxon>
        <taxon>Trichoplacea</taxon>
        <taxon>Trichoplacidae</taxon>
        <taxon>Trichoplax</taxon>
    </lineage>
</organism>
<feature type="repeat" description="WD" evidence="7">
    <location>
        <begin position="405"/>
        <end position="445"/>
    </location>
</feature>
<dbReference type="InterPro" id="IPR001680">
    <property type="entry name" value="WD40_rpt"/>
</dbReference>
<sequence length="510" mass="56516">ETQQKFSAHTMIFRSLKRTHEMFMSDLMKPLPQDDISDESRMNFKVMDEYCNVKDLPPIKQAMTGIATSNDNGDPEIIATTENTSQPIVTGGHPYPSAPGVQLSDNTMAKGKPISQAAKDQVYRSLPPSKDQLEVQKRGAGIADIKGKSNNVFLNCSSFSKAVAKIQPSSSQLIARKASSLPKPQWHPPWKLMRVISGHHGWVRAVAIEPGNDWFATGSGDRTIKIWDLASGRLKLSLTGHISVVRGLAVSPRHPYLFSVGEDKQVKCWDLECNKVIRHYHGHLSAVHAVDIHPSIDVLVTCGRDATARVWDMRTKAAIHTLTGHTNTVATVKCQAVDPQIITGSHDSTIRLWDLAAGRTLTTLTNHKKSIRTVALHPSQFAFASASSDNIKQWKLPNGEFMQNFSGHNAILNCLSINNDNVVVSGADNGTLHFWDWRTGYNFQKITTAVQPGSLDSEAGIYAMAFDKSGSRLITCEADKTIKIYKEDETATEETNPINWKPDIIKRRRY</sequence>
<evidence type="ECO:0000256" key="3">
    <source>
        <dbReference type="ARBA" id="ARBA00025726"/>
    </source>
</evidence>
<dbReference type="GO" id="GO:0000974">
    <property type="term" value="C:Prp19 complex"/>
    <property type="evidence" value="ECO:0000318"/>
    <property type="project" value="GO_Central"/>
</dbReference>
<dbReference type="STRING" id="10228.B3RXB7"/>
<dbReference type="FunFam" id="2.130.10.10:FF:000012">
    <property type="entry name" value="Putative pleiotropic regulator 1"/>
    <property type="match status" value="1"/>
</dbReference>
<gene>
    <name evidence="8" type="ORF">TRIADDRAFT_26014</name>
</gene>
<keyword evidence="9" id="KW-1185">Reference proteome</keyword>
<dbReference type="GO" id="GO:0000398">
    <property type="term" value="P:mRNA splicing, via spliceosome"/>
    <property type="evidence" value="ECO:0000318"/>
    <property type="project" value="GO_Central"/>
</dbReference>
<evidence type="ECO:0000256" key="2">
    <source>
        <dbReference type="ARBA" id="ARBA00022737"/>
    </source>
</evidence>
<dbReference type="RefSeq" id="XP_002112731.1">
    <property type="nucleotide sequence ID" value="XM_002112695.1"/>
</dbReference>
<dbReference type="PRINTS" id="PR00320">
    <property type="entry name" value="GPROTEINBRPT"/>
</dbReference>
<dbReference type="InterPro" id="IPR015943">
    <property type="entry name" value="WD40/YVTN_repeat-like_dom_sf"/>
</dbReference>
<comment type="similarity">
    <text evidence="3">Belongs to the WD repeat PRL1/PRL2 family.</text>
</comment>
<feature type="repeat" description="WD" evidence="7">
    <location>
        <begin position="280"/>
        <end position="321"/>
    </location>
</feature>
<dbReference type="GO" id="GO:0071013">
    <property type="term" value="C:catalytic step 2 spliceosome"/>
    <property type="evidence" value="ECO:0000318"/>
    <property type="project" value="GO_Central"/>
</dbReference>
<protein>
    <recommendedName>
        <fullName evidence="6">Pleiotropic regulator 1</fullName>
    </recommendedName>
</protein>
<comment type="subunit">
    <text evidence="5">Identified in the spliceosome C complex. Component of the PRP19-CDC5L splicing complex composed of a core complex comprising a homotetramer of PRPF19, CDC5L, PLRG1 and BCAS2, and at least three less stably associated proteins CTNNBL1, CWC15 and HSPA8. Interacts (via its WD40 repeat domain) directly with CDC5L (via its C-terminal); the interaction is required for mRNA splicing but not for spliceosome assembly. Component of the minor spliceosome, which splices U12-type introns. Within this complex, interacts with CRIPT. Also interacts directly in the complex with BCAS2 and PRPF19. Interacts with USB1.</text>
</comment>
<dbReference type="FunCoup" id="B3RXB7">
    <property type="interactions" value="1842"/>
</dbReference>
<comment type="function">
    <text evidence="4">Involved in pre-mRNA splicing as component of the spliceosome. Component of the PRP19-CDC5L complex that forms an integral part of the spliceosome and is required for activating pre-mRNA splicing. As a component of the minor spliceosome, involved in the splicing of U12-type introns in pre-mRNAs.</text>
</comment>
<dbReference type="InParanoid" id="B3RXB7"/>
<dbReference type="eggNOG" id="KOG0285">
    <property type="taxonomic scope" value="Eukaryota"/>
</dbReference>
<dbReference type="InterPro" id="IPR036322">
    <property type="entry name" value="WD40_repeat_dom_sf"/>
</dbReference>
<dbReference type="InterPro" id="IPR045241">
    <property type="entry name" value="Prp46/PLRG1-like"/>
</dbReference>
<name>B3RXB7_TRIAD</name>
<keyword evidence="1 7" id="KW-0853">WD repeat</keyword>
<feature type="repeat" description="WD" evidence="7">
    <location>
        <begin position="238"/>
        <end position="279"/>
    </location>
</feature>
<dbReference type="SMART" id="SM00320">
    <property type="entry name" value="WD40"/>
    <property type="match status" value="7"/>
</dbReference>
<dbReference type="PROSITE" id="PS00678">
    <property type="entry name" value="WD_REPEATS_1"/>
    <property type="match status" value="2"/>
</dbReference>
<feature type="repeat" description="WD" evidence="7">
    <location>
        <begin position="322"/>
        <end position="363"/>
    </location>
</feature>
<dbReference type="InterPro" id="IPR019775">
    <property type="entry name" value="WD40_repeat_CS"/>
</dbReference>
<dbReference type="PROSITE" id="PS50082">
    <property type="entry name" value="WD_REPEATS_2"/>
    <property type="match status" value="5"/>
</dbReference>
<proteinExistence type="inferred from homology"/>
<dbReference type="InterPro" id="IPR020472">
    <property type="entry name" value="WD40_PAC1"/>
</dbReference>
<dbReference type="GeneID" id="6753493"/>
<dbReference type="CTD" id="6753493"/>
<dbReference type="EMBL" id="DS985245">
    <property type="protein sequence ID" value="EDV24841.1"/>
    <property type="molecule type" value="Genomic_DNA"/>
</dbReference>